<protein>
    <submittedName>
        <fullName evidence="1">Uncharacterized protein</fullName>
    </submittedName>
</protein>
<gene>
    <name evidence="1" type="ORF">RF11_12444</name>
</gene>
<organism evidence="1 2">
    <name type="scientific">Thelohanellus kitauei</name>
    <name type="common">Myxosporean</name>
    <dbReference type="NCBI Taxonomy" id="669202"/>
    <lineage>
        <taxon>Eukaryota</taxon>
        <taxon>Metazoa</taxon>
        <taxon>Cnidaria</taxon>
        <taxon>Myxozoa</taxon>
        <taxon>Myxosporea</taxon>
        <taxon>Bivalvulida</taxon>
        <taxon>Platysporina</taxon>
        <taxon>Myxobolidae</taxon>
        <taxon>Thelohanellus</taxon>
    </lineage>
</organism>
<proteinExistence type="predicted"/>
<dbReference type="InterPro" id="IPR043128">
    <property type="entry name" value="Rev_trsase/Diguanyl_cyclase"/>
</dbReference>
<evidence type="ECO:0000313" key="1">
    <source>
        <dbReference type="EMBL" id="KII71785.1"/>
    </source>
</evidence>
<accession>A0A0C2N642</accession>
<dbReference type="SUPFAM" id="SSF56672">
    <property type="entry name" value="DNA/RNA polymerases"/>
    <property type="match status" value="1"/>
</dbReference>
<dbReference type="Proteomes" id="UP000031668">
    <property type="component" value="Unassembled WGS sequence"/>
</dbReference>
<name>A0A0C2N642_THEKT</name>
<evidence type="ECO:0000313" key="2">
    <source>
        <dbReference type="Proteomes" id="UP000031668"/>
    </source>
</evidence>
<sequence length="319" mass="36654">MLNIIKNFGEGDFELCSWKFEKGIESINKSSHEVLGSHLAVFLEVVALRYFTPLDIKNFLRTIDPELAEMLGAHEEEKTIDQSNSICIKNNRMQKSGTAALLIIDGYINFDTYFNIICKTHKFYIVKGLIRDCSLGRDFMNSFEIQLSFGVSSIPSELENNAIATLQNNISKDDNHIRNQATGRYLFIQTIKKRPHFPVDQGTRYNSVNNEYTFKEVLAYICLSRRYNCVFRIGGRVIHLRQIFQALSEGGFTVNGEKSRLSIVEIKYLGYIFSKDGIRVNPDRVKEIFDDPTRANTKEVRKFLGWPINIHTSKTVLLK</sequence>
<comment type="caution">
    <text evidence="1">The sequence shown here is derived from an EMBL/GenBank/DDBJ whole genome shotgun (WGS) entry which is preliminary data.</text>
</comment>
<dbReference type="Gene3D" id="3.30.70.270">
    <property type="match status" value="1"/>
</dbReference>
<dbReference type="EMBL" id="JWZT01001618">
    <property type="protein sequence ID" value="KII71785.1"/>
    <property type="molecule type" value="Genomic_DNA"/>
</dbReference>
<reference evidence="1 2" key="1">
    <citation type="journal article" date="2014" name="Genome Biol. Evol.">
        <title>The genome of the myxosporean Thelohanellus kitauei shows adaptations to nutrient acquisition within its fish host.</title>
        <authorList>
            <person name="Yang Y."/>
            <person name="Xiong J."/>
            <person name="Zhou Z."/>
            <person name="Huo F."/>
            <person name="Miao W."/>
            <person name="Ran C."/>
            <person name="Liu Y."/>
            <person name="Zhang J."/>
            <person name="Feng J."/>
            <person name="Wang M."/>
            <person name="Wang M."/>
            <person name="Wang L."/>
            <person name="Yao B."/>
        </authorList>
    </citation>
    <scope>NUCLEOTIDE SEQUENCE [LARGE SCALE GENOMIC DNA]</scope>
    <source>
        <strain evidence="1">Wuqing</strain>
    </source>
</reference>
<keyword evidence="2" id="KW-1185">Reference proteome</keyword>
<dbReference type="AlphaFoldDB" id="A0A0C2N642"/>
<dbReference type="InterPro" id="IPR043502">
    <property type="entry name" value="DNA/RNA_pol_sf"/>
</dbReference>